<dbReference type="OMA" id="RQGWRTH"/>
<evidence type="ECO:0000256" key="1">
    <source>
        <dbReference type="ARBA" id="ARBA00023002"/>
    </source>
</evidence>
<organism evidence="3">
    <name type="scientific">Absidia glauca</name>
    <name type="common">Pin mould</name>
    <dbReference type="NCBI Taxonomy" id="4829"/>
    <lineage>
        <taxon>Eukaryota</taxon>
        <taxon>Fungi</taxon>
        <taxon>Fungi incertae sedis</taxon>
        <taxon>Mucoromycota</taxon>
        <taxon>Mucoromycotina</taxon>
        <taxon>Mucoromycetes</taxon>
        <taxon>Mucorales</taxon>
        <taxon>Cunninghamellaceae</taxon>
        <taxon>Absidia</taxon>
    </lineage>
</organism>
<evidence type="ECO:0000313" key="4">
    <source>
        <dbReference type="Proteomes" id="UP000078561"/>
    </source>
</evidence>
<dbReference type="Gene3D" id="3.90.180.10">
    <property type="entry name" value="Medium-chain alcohol dehydrogenases, catalytic domain"/>
    <property type="match status" value="1"/>
</dbReference>
<dbReference type="Proteomes" id="UP000078561">
    <property type="component" value="Unassembled WGS sequence"/>
</dbReference>
<dbReference type="InterPro" id="IPR020843">
    <property type="entry name" value="ER"/>
</dbReference>
<dbReference type="FunFam" id="3.40.50.720:FF:000121">
    <property type="entry name" value="Prostaglandin reductase 2"/>
    <property type="match status" value="1"/>
</dbReference>
<sequence length="347" mass="37706">MVANTQVIFSKVPTTYPVVGEHITVKKSEFDLDAPLADGEFVLKTLVLSVDPYMRGRMRDASTKSYSPPFALNEPMTGHTVKEVVKSKSSNFKEGDFVYGMGTFEEYFKTNDHVAKLYGLVVRNDPKTNGIPISNYVGILGMPGMTAYVGLYKIGEIKAGETIYISAASGAVGQVAGQIAKAQGLRVVGSAGSDEKVAHLKAIGFDGAFNYKTEDTATKLAELCPKGIDVYFENVGGKMLEVVLTQLNKFGRIIACGMISQYNLSEGEKVGGLMQIIAKSIKFQGFIVSDFPEAEPEFLKVVTEMILNKKIQYQESHAEGIEKTPEALLDVLKGKNFGKQVVDVAKP</sequence>
<dbReference type="InterPro" id="IPR013149">
    <property type="entry name" value="ADH-like_C"/>
</dbReference>
<dbReference type="GO" id="GO:0016628">
    <property type="term" value="F:oxidoreductase activity, acting on the CH-CH group of donors, NAD or NADP as acceptor"/>
    <property type="evidence" value="ECO:0007669"/>
    <property type="project" value="InterPro"/>
</dbReference>
<gene>
    <name evidence="3" type="primary">ABSGL_11603.1 scaffold 12295</name>
</gene>
<dbReference type="FunCoup" id="A0A163VEQ4">
    <property type="interactions" value="96"/>
</dbReference>
<keyword evidence="1" id="KW-0560">Oxidoreductase</keyword>
<dbReference type="Pfam" id="PF00107">
    <property type="entry name" value="ADH_zinc_N"/>
    <property type="match status" value="1"/>
</dbReference>
<keyword evidence="4" id="KW-1185">Reference proteome</keyword>
<dbReference type="EMBL" id="LT554468">
    <property type="protein sequence ID" value="SAM05728.1"/>
    <property type="molecule type" value="Genomic_DNA"/>
</dbReference>
<dbReference type="Pfam" id="PF16884">
    <property type="entry name" value="ADH_N_2"/>
    <property type="match status" value="1"/>
</dbReference>
<evidence type="ECO:0000313" key="3">
    <source>
        <dbReference type="EMBL" id="SAM05728.1"/>
    </source>
</evidence>
<evidence type="ECO:0000259" key="2">
    <source>
        <dbReference type="SMART" id="SM00829"/>
    </source>
</evidence>
<accession>A0A163VEQ4</accession>
<dbReference type="InterPro" id="IPR011032">
    <property type="entry name" value="GroES-like_sf"/>
</dbReference>
<dbReference type="AlphaFoldDB" id="A0A163VEQ4"/>
<dbReference type="InterPro" id="IPR041694">
    <property type="entry name" value="ADH_N_2"/>
</dbReference>
<dbReference type="InterPro" id="IPR036291">
    <property type="entry name" value="NAD(P)-bd_dom_sf"/>
</dbReference>
<dbReference type="PANTHER" id="PTHR43205:SF7">
    <property type="entry name" value="PROSTAGLANDIN REDUCTASE 1"/>
    <property type="match status" value="1"/>
</dbReference>
<dbReference type="PANTHER" id="PTHR43205">
    <property type="entry name" value="PROSTAGLANDIN REDUCTASE"/>
    <property type="match status" value="1"/>
</dbReference>
<protein>
    <recommendedName>
        <fullName evidence="2">Enoyl reductase (ER) domain-containing protein</fullName>
    </recommendedName>
</protein>
<dbReference type="InParanoid" id="A0A163VEQ4"/>
<dbReference type="InterPro" id="IPR045010">
    <property type="entry name" value="MDR_fam"/>
</dbReference>
<proteinExistence type="predicted"/>
<dbReference type="CDD" id="cd05288">
    <property type="entry name" value="PGDH"/>
    <property type="match status" value="1"/>
</dbReference>
<name>A0A163VEQ4_ABSGL</name>
<dbReference type="SUPFAM" id="SSF50129">
    <property type="entry name" value="GroES-like"/>
    <property type="match status" value="1"/>
</dbReference>
<dbReference type="OrthoDB" id="809632at2759"/>
<reference evidence="3" key="1">
    <citation type="submission" date="2016-04" db="EMBL/GenBank/DDBJ databases">
        <authorList>
            <person name="Evans L.H."/>
            <person name="Alamgir A."/>
            <person name="Owens N."/>
            <person name="Weber N.D."/>
            <person name="Virtaneva K."/>
            <person name="Barbian K."/>
            <person name="Babar A."/>
            <person name="Rosenke K."/>
        </authorList>
    </citation>
    <scope>NUCLEOTIDE SEQUENCE [LARGE SCALE GENOMIC DNA]</scope>
    <source>
        <strain evidence="3">CBS 101.48</strain>
    </source>
</reference>
<feature type="domain" description="Enoyl reductase (ER)" evidence="2">
    <location>
        <begin position="20"/>
        <end position="342"/>
    </location>
</feature>
<dbReference type="STRING" id="4829.A0A163VEQ4"/>
<dbReference type="Gene3D" id="3.40.50.720">
    <property type="entry name" value="NAD(P)-binding Rossmann-like Domain"/>
    <property type="match status" value="1"/>
</dbReference>
<dbReference type="SMART" id="SM00829">
    <property type="entry name" value="PKS_ER"/>
    <property type="match status" value="1"/>
</dbReference>
<dbReference type="SUPFAM" id="SSF51735">
    <property type="entry name" value="NAD(P)-binding Rossmann-fold domains"/>
    <property type="match status" value="1"/>
</dbReference>